<organism evidence="2 3">
    <name type="scientific">Pipistrellus kuhlii</name>
    <name type="common">Kuhl's pipistrelle</name>
    <dbReference type="NCBI Taxonomy" id="59472"/>
    <lineage>
        <taxon>Eukaryota</taxon>
        <taxon>Metazoa</taxon>
        <taxon>Chordata</taxon>
        <taxon>Craniata</taxon>
        <taxon>Vertebrata</taxon>
        <taxon>Euteleostomi</taxon>
        <taxon>Mammalia</taxon>
        <taxon>Eutheria</taxon>
        <taxon>Laurasiatheria</taxon>
        <taxon>Chiroptera</taxon>
        <taxon>Yangochiroptera</taxon>
        <taxon>Vespertilionidae</taxon>
        <taxon>Pipistrellus</taxon>
    </lineage>
</organism>
<keyword evidence="1" id="KW-0812">Transmembrane</keyword>
<dbReference type="Proteomes" id="UP000558488">
    <property type="component" value="Unassembled WGS sequence"/>
</dbReference>
<feature type="transmembrane region" description="Helical" evidence="1">
    <location>
        <begin position="23"/>
        <end position="42"/>
    </location>
</feature>
<keyword evidence="1" id="KW-0472">Membrane</keyword>
<dbReference type="EMBL" id="JACAGB010000002">
    <property type="protein sequence ID" value="KAF6382599.1"/>
    <property type="molecule type" value="Genomic_DNA"/>
</dbReference>
<sequence>MFFLVMRICRIYSLSNLQICHTAVLTIGIRLYITSLVLIYIYKRLISRVSPLEFDQENEFSLLAMTCADHQGPVWTMVGNQWWWQGAEGVKEGGDWGVRGSGKPLCGGAWVVREDTASQA</sequence>
<comment type="caution">
    <text evidence="2">The sequence shown here is derived from an EMBL/GenBank/DDBJ whole genome shotgun (WGS) entry which is preliminary data.</text>
</comment>
<proteinExistence type="predicted"/>
<protein>
    <submittedName>
        <fullName evidence="2">Uncharacterized protein</fullName>
    </submittedName>
</protein>
<evidence type="ECO:0000256" key="1">
    <source>
        <dbReference type="SAM" id="Phobius"/>
    </source>
</evidence>
<gene>
    <name evidence="2" type="ORF">mPipKuh1_008955</name>
</gene>
<accession>A0A7J8A8M0</accession>
<dbReference type="AlphaFoldDB" id="A0A7J8A8M0"/>
<evidence type="ECO:0000313" key="3">
    <source>
        <dbReference type="Proteomes" id="UP000558488"/>
    </source>
</evidence>
<evidence type="ECO:0000313" key="2">
    <source>
        <dbReference type="EMBL" id="KAF6382599.1"/>
    </source>
</evidence>
<keyword evidence="3" id="KW-1185">Reference proteome</keyword>
<name>A0A7J8A8M0_PIPKU</name>
<keyword evidence="1" id="KW-1133">Transmembrane helix</keyword>
<reference evidence="2 3" key="1">
    <citation type="journal article" date="2020" name="Nature">
        <title>Six reference-quality genomes reveal evolution of bat adaptations.</title>
        <authorList>
            <person name="Jebb D."/>
            <person name="Huang Z."/>
            <person name="Pippel M."/>
            <person name="Hughes G.M."/>
            <person name="Lavrichenko K."/>
            <person name="Devanna P."/>
            <person name="Winkler S."/>
            <person name="Jermiin L.S."/>
            <person name="Skirmuntt E.C."/>
            <person name="Katzourakis A."/>
            <person name="Burkitt-Gray L."/>
            <person name="Ray D.A."/>
            <person name="Sullivan K.A.M."/>
            <person name="Roscito J.G."/>
            <person name="Kirilenko B.M."/>
            <person name="Davalos L.M."/>
            <person name="Corthals A.P."/>
            <person name="Power M.L."/>
            <person name="Jones G."/>
            <person name="Ransome R.D."/>
            <person name="Dechmann D.K.N."/>
            <person name="Locatelli A.G."/>
            <person name="Puechmaille S.J."/>
            <person name="Fedrigo O."/>
            <person name="Jarvis E.D."/>
            <person name="Hiller M."/>
            <person name="Vernes S.C."/>
            <person name="Myers E.W."/>
            <person name="Teeling E.C."/>
        </authorList>
    </citation>
    <scope>NUCLEOTIDE SEQUENCE [LARGE SCALE GENOMIC DNA]</scope>
    <source>
        <strain evidence="2">MPipKuh1</strain>
        <tissue evidence="2">Flight muscle</tissue>
    </source>
</reference>